<evidence type="ECO:0000313" key="2">
    <source>
        <dbReference type="EMBL" id="MQL83677.1"/>
    </source>
</evidence>
<accession>A0A843UMU6</accession>
<keyword evidence="3" id="KW-1185">Reference proteome</keyword>
<evidence type="ECO:0000256" key="1">
    <source>
        <dbReference type="SAM" id="MobiDB-lite"/>
    </source>
</evidence>
<protein>
    <submittedName>
        <fullName evidence="2">Uncharacterized protein</fullName>
    </submittedName>
</protein>
<name>A0A843UMU6_COLES</name>
<dbReference type="Proteomes" id="UP000652761">
    <property type="component" value="Unassembled WGS sequence"/>
</dbReference>
<evidence type="ECO:0000313" key="3">
    <source>
        <dbReference type="Proteomes" id="UP000652761"/>
    </source>
</evidence>
<dbReference type="EMBL" id="NMUH01000710">
    <property type="protein sequence ID" value="MQL83677.1"/>
    <property type="molecule type" value="Genomic_DNA"/>
</dbReference>
<feature type="compositionally biased region" description="Low complexity" evidence="1">
    <location>
        <begin position="52"/>
        <end position="67"/>
    </location>
</feature>
<organism evidence="2 3">
    <name type="scientific">Colocasia esculenta</name>
    <name type="common">Wild taro</name>
    <name type="synonym">Arum esculentum</name>
    <dbReference type="NCBI Taxonomy" id="4460"/>
    <lineage>
        <taxon>Eukaryota</taxon>
        <taxon>Viridiplantae</taxon>
        <taxon>Streptophyta</taxon>
        <taxon>Embryophyta</taxon>
        <taxon>Tracheophyta</taxon>
        <taxon>Spermatophyta</taxon>
        <taxon>Magnoliopsida</taxon>
        <taxon>Liliopsida</taxon>
        <taxon>Araceae</taxon>
        <taxon>Aroideae</taxon>
        <taxon>Colocasieae</taxon>
        <taxon>Colocasia</taxon>
    </lineage>
</organism>
<proteinExistence type="predicted"/>
<sequence length="506" mass="56723">MKWFNKEMGSMKSMLAEILKAVGAQAPPPPAPPADQNLDADTSKPPGPSGPSVPVSGPSGPAPAAAAEAKVNEQGPSRPAEQVEGPPGPAEKVSGPSGPLESDPMQTVVEEEVLAHNPQLLLFLLTHLFLYLHPQLLQHLLLLRPSKSLNPDPFPLQHHFLLNLPFLLPLPLIFLHLHLSLSFLQPHHQLEPPPLVPYHQLDHLLTPLLLHHPFFILILLRPSSPSSQKELKLMVVKAKIFSSAQSLSEEEWARSNKVLYNKFLSARSEVFPPKDHSLTLSEWFLLHHNNSWAPFIQKEIKMIKQFNMFNDYRYLHRLPEVQLSQFRQAIRNLRAELGTAAIQVDFATLQLPEATYLPPLHSLLMDTPVGSVIFDRFARVMGRIKVQKGSVVAFPRFIFREYHLGHIHAEILAPALSECERLTPVGWDKFYPLSAQQLSNTNVTLAREGRPPISAATFLDMNSLHLEDLVGSRVLFPFGCEGRPGEVSKVWLFPYGVKEDQLCWVL</sequence>
<comment type="caution">
    <text evidence="2">The sequence shown here is derived from an EMBL/GenBank/DDBJ whole genome shotgun (WGS) entry which is preliminary data.</text>
</comment>
<feature type="region of interest" description="Disordered" evidence="1">
    <location>
        <begin position="22"/>
        <end position="103"/>
    </location>
</feature>
<dbReference type="AlphaFoldDB" id="A0A843UMU6"/>
<reference evidence="2" key="1">
    <citation type="submission" date="2017-07" db="EMBL/GenBank/DDBJ databases">
        <title>Taro Niue Genome Assembly and Annotation.</title>
        <authorList>
            <person name="Atibalentja N."/>
            <person name="Keating K."/>
            <person name="Fields C.J."/>
        </authorList>
    </citation>
    <scope>NUCLEOTIDE SEQUENCE</scope>
    <source>
        <strain evidence="2">Niue_2</strain>
        <tissue evidence="2">Leaf</tissue>
    </source>
</reference>
<gene>
    <name evidence="2" type="ORF">Taro_016156</name>
</gene>